<evidence type="ECO:0000256" key="4">
    <source>
        <dbReference type="SAM" id="MobiDB-lite"/>
    </source>
</evidence>
<organism evidence="6">
    <name type="scientific">Menopon gallinae</name>
    <name type="common">poultry shaft louse</name>
    <dbReference type="NCBI Taxonomy" id="328185"/>
    <lineage>
        <taxon>Eukaryota</taxon>
        <taxon>Metazoa</taxon>
        <taxon>Ecdysozoa</taxon>
        <taxon>Arthropoda</taxon>
        <taxon>Hexapoda</taxon>
        <taxon>Insecta</taxon>
        <taxon>Pterygota</taxon>
        <taxon>Neoptera</taxon>
        <taxon>Paraneoptera</taxon>
        <taxon>Psocodea</taxon>
        <taxon>Troctomorpha</taxon>
        <taxon>Phthiraptera</taxon>
        <taxon>Amblycera</taxon>
        <taxon>Menoponidae</taxon>
        <taxon>Menopon</taxon>
    </lineage>
</organism>
<dbReference type="EMBL" id="JARGDH010000002">
    <property type="protein sequence ID" value="KAL0275451.1"/>
    <property type="molecule type" value="Genomic_DNA"/>
</dbReference>
<proteinExistence type="predicted"/>
<evidence type="ECO:0000256" key="3">
    <source>
        <dbReference type="ARBA" id="ARBA00022843"/>
    </source>
</evidence>
<keyword evidence="2" id="KW-0597">Phosphoprotein</keyword>
<dbReference type="PANTHER" id="PTHR45736">
    <property type="entry name" value="ZINC FINGER MYM-TYPE PROTEIN"/>
    <property type="match status" value="1"/>
</dbReference>
<feature type="compositionally biased region" description="Basic and acidic residues" evidence="4">
    <location>
        <begin position="305"/>
        <end position="320"/>
    </location>
</feature>
<feature type="region of interest" description="Disordered" evidence="4">
    <location>
        <begin position="175"/>
        <end position="331"/>
    </location>
</feature>
<feature type="domain" description="TRASH" evidence="5">
    <location>
        <begin position="827"/>
        <end position="866"/>
    </location>
</feature>
<keyword evidence="3" id="KW-0832">Ubl conjugation</keyword>
<dbReference type="SMART" id="SM00746">
    <property type="entry name" value="TRASH"/>
    <property type="match status" value="8"/>
</dbReference>
<evidence type="ECO:0000259" key="5">
    <source>
        <dbReference type="SMART" id="SM00746"/>
    </source>
</evidence>
<feature type="domain" description="TRASH" evidence="5">
    <location>
        <begin position="872"/>
        <end position="910"/>
    </location>
</feature>
<name>A0AAW2I108_9NEOP</name>
<gene>
    <name evidence="6" type="ORF">PYX00_003289</name>
</gene>
<dbReference type="InterPro" id="IPR051284">
    <property type="entry name" value="ZnF_MYMT-QRICH1"/>
</dbReference>
<feature type="domain" description="TRASH" evidence="5">
    <location>
        <begin position="653"/>
        <end position="687"/>
    </location>
</feature>
<feature type="compositionally biased region" description="Acidic residues" evidence="4">
    <location>
        <begin position="1185"/>
        <end position="1199"/>
    </location>
</feature>
<feature type="region of interest" description="Disordered" evidence="4">
    <location>
        <begin position="1"/>
        <end position="31"/>
    </location>
</feature>
<feature type="compositionally biased region" description="Basic and acidic residues" evidence="4">
    <location>
        <begin position="199"/>
        <end position="214"/>
    </location>
</feature>
<feature type="compositionally biased region" description="Low complexity" evidence="4">
    <location>
        <begin position="1281"/>
        <end position="1291"/>
    </location>
</feature>
<feature type="compositionally biased region" description="Polar residues" evidence="4">
    <location>
        <begin position="1"/>
        <end position="10"/>
    </location>
</feature>
<comment type="caution">
    <text evidence="6">The sequence shown here is derived from an EMBL/GenBank/DDBJ whole genome shotgun (WGS) entry which is preliminary data.</text>
</comment>
<feature type="region of interest" description="Disordered" evidence="4">
    <location>
        <begin position="1178"/>
        <end position="1210"/>
    </location>
</feature>
<feature type="compositionally biased region" description="Polar residues" evidence="4">
    <location>
        <begin position="184"/>
        <end position="197"/>
    </location>
</feature>
<feature type="compositionally biased region" description="Pro residues" evidence="4">
    <location>
        <begin position="1306"/>
        <end position="1316"/>
    </location>
</feature>
<feature type="domain" description="TRASH" evidence="5">
    <location>
        <begin position="733"/>
        <end position="773"/>
    </location>
</feature>
<reference evidence="6" key="1">
    <citation type="journal article" date="2024" name="Gigascience">
        <title>Chromosome-level genome of the poultry shaft louse Menopon gallinae provides insight into the host-switching and adaptive evolution of parasitic lice.</title>
        <authorList>
            <person name="Xu Y."/>
            <person name="Ma L."/>
            <person name="Liu S."/>
            <person name="Liang Y."/>
            <person name="Liu Q."/>
            <person name="He Z."/>
            <person name="Tian L."/>
            <person name="Duan Y."/>
            <person name="Cai W."/>
            <person name="Li H."/>
            <person name="Song F."/>
        </authorList>
    </citation>
    <scope>NUCLEOTIDE SEQUENCE</scope>
    <source>
        <strain evidence="6">Cailab_2023a</strain>
    </source>
</reference>
<feature type="compositionally biased region" description="Basic and acidic residues" evidence="4">
    <location>
        <begin position="243"/>
        <end position="273"/>
    </location>
</feature>
<feature type="compositionally biased region" description="Basic and acidic residues" evidence="4">
    <location>
        <begin position="540"/>
        <end position="554"/>
    </location>
</feature>
<feature type="region of interest" description="Disordered" evidence="4">
    <location>
        <begin position="389"/>
        <end position="436"/>
    </location>
</feature>
<dbReference type="InterPro" id="IPR021893">
    <property type="entry name" value="ZMYM2-like_C"/>
</dbReference>
<evidence type="ECO:0000313" key="6">
    <source>
        <dbReference type="EMBL" id="KAL0275451.1"/>
    </source>
</evidence>
<dbReference type="PANTHER" id="PTHR45736:SF1">
    <property type="entry name" value="WITHOUT CHILDREN, ISOFORM B"/>
    <property type="match status" value="1"/>
</dbReference>
<feature type="domain" description="TRASH" evidence="5">
    <location>
        <begin position="691"/>
        <end position="730"/>
    </location>
</feature>
<feature type="compositionally biased region" description="Low complexity" evidence="4">
    <location>
        <begin position="1241"/>
        <end position="1252"/>
    </location>
</feature>
<feature type="compositionally biased region" description="Basic and acidic residues" evidence="4">
    <location>
        <begin position="510"/>
        <end position="532"/>
    </location>
</feature>
<feature type="region of interest" description="Disordered" evidence="4">
    <location>
        <begin position="90"/>
        <end position="126"/>
    </location>
</feature>
<protein>
    <recommendedName>
        <fullName evidence="5">TRASH domain-containing protein</fullName>
    </recommendedName>
</protein>
<dbReference type="EMBL" id="JARGDH010000002">
    <property type="protein sequence ID" value="KAL0275450.1"/>
    <property type="molecule type" value="Genomic_DNA"/>
</dbReference>
<evidence type="ECO:0000256" key="1">
    <source>
        <dbReference type="ARBA" id="ARBA00022499"/>
    </source>
</evidence>
<feature type="region of interest" description="Disordered" evidence="4">
    <location>
        <begin position="1241"/>
        <end position="1316"/>
    </location>
</feature>
<dbReference type="Pfam" id="PF25561">
    <property type="entry name" value="QRICH1"/>
    <property type="match status" value="1"/>
</dbReference>
<dbReference type="Pfam" id="PF12012">
    <property type="entry name" value="DUF3504"/>
    <property type="match status" value="1"/>
</dbReference>
<accession>A0AAW2I108</accession>
<feature type="domain" description="TRASH" evidence="5">
    <location>
        <begin position="785"/>
        <end position="820"/>
    </location>
</feature>
<feature type="compositionally biased region" description="Basic and acidic residues" evidence="4">
    <location>
        <begin position="566"/>
        <end position="579"/>
    </location>
</feature>
<sequence>MDETSQQSTEGDLGLITKDCDGNGSIKDSFDTTADSRICRKNSGEAEVFDTTVAAETNSSSSNGIDSEVKPVVDNFVSYDSKLNSEVETSSTELIHSNTVQSDTSQGSEVDHENDIMNPAVKDSNNEENSITLVEGAEQLKCSDLNTVKDNDECADNILDVNDQKIENAFVDVDKSDENIELSDPTSTCGSALGNDNENSERSDNMPYEKKDVCSDDVEMSDLPIKNENVNVESEPDVSAVLKNDEEQFESVEKFENKDACTENLEEPKKQEDLNDTNESSEFLMSVDPESKDNLQFDSNPLSDQHSERDEEMSLSKNDSEITDTSGAKDDCAADVEPINVVCTANSPKSIGIGQCDESQILKTSSQNEKNELVSTEIVNCNDESQMDLNEKDLEVNNIDTDPCEGLDKKDDKNEIEEMDVDKGEESFEKEVEKKTGDDVMKDTLVVEDVSEKEIVSVDESEALVHPGGSEEETITGDTNNEGPINDSRGKDAEICIIPDDVTPRLPVSSHDEKQVNEQKNAEEPSKVDKAQQETGLQLENEKDLEKSEDDCSTKSRAVKTAAKVAESKTKSLAQKDDGSDSASPKRAAEDESTAEEAVTTCVQCGEVKTAKSELIQGGRTNQLCSEQCYNCYMKGSQSDVADVISGEYKRKCSQCHGQITADENTLSWETMDFCNEECLGKYQTDLGSRCANCKGSVPSASLGKYCVRFGFDIKQFCTSSCLEEFKKGLKVCSYCQKDISTGTEGFLAPVGHKGHFKDFCTQSCMEKYEQMGSNVPPPTVVAECAVCSNSKPVKVEVQLKDKVQKLCSEPCFAAFKFVNNISEGQCDMCKKYFDRLKSGSIAIYAEDSPHVFCGKTCMNVYILANRKIVACNWCKVKKYKFDLIRKVSVTGQVLMMCSLNCLTLYQASVNAVTTRRIRCDFCMNFAQPKYHLTMSDATVRNFCDYACVMSFQNQYPKQPIPLPGSERLNSPIPMGGPKKILPRRSQVNTGAVPVISSVQSLASPNGPVCPTRVSIPASEVGQVPQVTSISQPITIQSPIPSVPTPPAPQVYQQIITKPAPAKQQKNKAILCKPYSHTKGVSCRPHPCIKQTQTDESLTRKFLIPVPVPIYVPAPMHMFAAPFPVPMPFPLPVPVPIFIPTTRNSAKGIMKEIKKIQEKIPTDPFEAELLMMAEMVAGEKKQDPTDSESEDGNDGDDGGDGSFSPENVDASNAFGEDMLQIALKMATEMDTPAVDMESVLTSSTITPTTQPTVDPNKGLYDDPDQVQVMPMNRGRKRSMRGGRNSSGGSQSKRGRRISGSNVDVPIMPPPEPVPPPRIEVEKPDANMCLKYTFGVNAWRHWVMQKNAELEKAAMTNRKIKLFKPELLQLTADELNFSLCLFVKEVRKPNGAEYAPDTIYYLCLGIQQYLFENGRIDNIFTDSYYEKFTDCLDEVAKKFAALYNDSQYIVTRVEEEHLWESKQLGAHSPHVLLSTLMFFNTKHFNLVTVEEHMQLSFSHIMKHWKRNPNAPGVAKVPGSRNVLLRFYPPQSALEANSRKKKVYEQQENEENPLRCPVKLYEFYLSKCPESVKTRNDVFYLLPERSCVPDSPVWYSTMALGKEPLTKMLHRVKMVKEINIALLSC</sequence>
<keyword evidence="1" id="KW-1017">Isopeptide bond</keyword>
<feature type="compositionally biased region" description="Basic and acidic residues" evidence="4">
    <location>
        <begin position="421"/>
        <end position="436"/>
    </location>
</feature>
<dbReference type="InterPro" id="IPR011017">
    <property type="entry name" value="TRASH_dom"/>
</dbReference>
<feature type="domain" description="TRASH" evidence="5">
    <location>
        <begin position="920"/>
        <end position="956"/>
    </location>
</feature>
<dbReference type="InterPro" id="IPR057926">
    <property type="entry name" value="QRICH1_dom"/>
</dbReference>
<feature type="region of interest" description="Disordered" evidence="4">
    <location>
        <begin position="452"/>
        <end position="593"/>
    </location>
</feature>
<evidence type="ECO:0000256" key="2">
    <source>
        <dbReference type="ARBA" id="ARBA00022553"/>
    </source>
</evidence>
<feature type="domain" description="TRASH" evidence="5">
    <location>
        <begin position="602"/>
        <end position="637"/>
    </location>
</feature>
<feature type="compositionally biased region" description="Polar residues" evidence="4">
    <location>
        <begin position="90"/>
        <end position="108"/>
    </location>
</feature>